<evidence type="ECO:0000313" key="2">
    <source>
        <dbReference type="Proteomes" id="UP001295684"/>
    </source>
</evidence>
<comment type="caution">
    <text evidence="1">The sequence shown here is derived from an EMBL/GenBank/DDBJ whole genome shotgun (WGS) entry which is preliminary data.</text>
</comment>
<name>A0AAD1U1A6_EUPCR</name>
<proteinExistence type="predicted"/>
<organism evidence="1 2">
    <name type="scientific">Euplotes crassus</name>
    <dbReference type="NCBI Taxonomy" id="5936"/>
    <lineage>
        <taxon>Eukaryota</taxon>
        <taxon>Sar</taxon>
        <taxon>Alveolata</taxon>
        <taxon>Ciliophora</taxon>
        <taxon>Intramacronucleata</taxon>
        <taxon>Spirotrichea</taxon>
        <taxon>Hypotrichia</taxon>
        <taxon>Euplotida</taxon>
        <taxon>Euplotidae</taxon>
        <taxon>Moneuplotes</taxon>
    </lineage>
</organism>
<accession>A0AAD1U1A6</accession>
<reference evidence="1" key="1">
    <citation type="submission" date="2023-07" db="EMBL/GenBank/DDBJ databases">
        <authorList>
            <consortium name="AG Swart"/>
            <person name="Singh M."/>
            <person name="Singh A."/>
            <person name="Seah K."/>
            <person name="Emmerich C."/>
        </authorList>
    </citation>
    <scope>NUCLEOTIDE SEQUENCE</scope>
    <source>
        <strain evidence="1">DP1</strain>
    </source>
</reference>
<dbReference type="AlphaFoldDB" id="A0AAD1U1A6"/>
<gene>
    <name evidence="1" type="ORF">ECRASSUSDP1_LOCUS1499</name>
</gene>
<dbReference type="EMBL" id="CAMPGE010001417">
    <property type="protein sequence ID" value="CAI2360201.1"/>
    <property type="molecule type" value="Genomic_DNA"/>
</dbReference>
<keyword evidence="2" id="KW-1185">Reference proteome</keyword>
<protein>
    <submittedName>
        <fullName evidence="1">Uncharacterized protein</fullName>
    </submittedName>
</protein>
<sequence>MIKHERKVRFRSRNWIKVVCCESYIHSEEGEGVKIRNPRQREEILISVFLISVNSVKTDWQRLEIMAWKSLNRKHAFSVNFGKHKSSLKVLQSTGIEIYQARAPSHKNKVKGKSSRNLFCASVDNRAFRNKNIEFENDAGDTKDTRITTSCKKPVDKGPRDGVMLIEKKRRYLDKLPLNEEDKMAIIKHHMMKKNLKNHRIRKAIFTKKPSNIQLQPVKSLDMYKDSPLPKDLFLTSQSAIISKIQFCKIRNRRDVLPPSIVSQLNHLDVSNPLPFFFKNN</sequence>
<dbReference type="Proteomes" id="UP001295684">
    <property type="component" value="Unassembled WGS sequence"/>
</dbReference>
<evidence type="ECO:0000313" key="1">
    <source>
        <dbReference type="EMBL" id="CAI2360201.1"/>
    </source>
</evidence>